<dbReference type="AlphaFoldDB" id="A0A8J5J6B8"/>
<evidence type="ECO:0000256" key="1">
    <source>
        <dbReference type="SAM" id="MobiDB-lite"/>
    </source>
</evidence>
<proteinExistence type="predicted"/>
<dbReference type="InterPro" id="IPR040457">
    <property type="entry name" value="GCP_C"/>
</dbReference>
<evidence type="ECO:0000259" key="2">
    <source>
        <dbReference type="Pfam" id="PF04130"/>
    </source>
</evidence>
<gene>
    <name evidence="3" type="ORF">JG688_00001752</name>
</gene>
<organism evidence="3 4">
    <name type="scientific">Phytophthora aleatoria</name>
    <dbReference type="NCBI Taxonomy" id="2496075"/>
    <lineage>
        <taxon>Eukaryota</taxon>
        <taxon>Sar</taxon>
        <taxon>Stramenopiles</taxon>
        <taxon>Oomycota</taxon>
        <taxon>Peronosporomycetes</taxon>
        <taxon>Peronosporales</taxon>
        <taxon>Peronosporaceae</taxon>
        <taxon>Phytophthora</taxon>
    </lineage>
</organism>
<sequence length="695" mass="79557">MLPEESATSGSADDVGEESALLIFVMKKLFQLEPIEYVDQLIEKTDMEFQDYRKQYNLNFAGTLRRNNADAPSPQHAMLRSSSGRFASFSGAGTFSPPGSPRAPLSPMRHPTLFPASPRGRTSFNQLDCNFLKAGTGDFTFGAQLAALCAHISGGNQAHEEEQSSLSKETLLLRADRVVGQLYSHRFVDTLPQDVQAQTQALATKFRVHSLEDRADKLLQLIPHCDYQVLKLLLELATSPTTATDQEVVVDLDTKSRWKTVQQQEQLKLKQHKMMQDQLVEELFQISTNDEWCQAWEDSDDDESDWDMSSTDESAVESERSVDARIRNAKRSCEELEDEGIAIQQEQGRGESSKQIARQEMERKRMELSDEALEQDEILCRYYSEVCEREMEVDDVDPTCELDKRPVVPFTLERPWLLCGAVVKSADNSVATKDIVPSKLIHEETVVTMIFEALHGVDSLLFEFHPCRELNGEITDIFRDKLNYMEHVEALRMFVLMEQMDATHEQYLDHLLNRFFLLDKHATVIQYILTTFNHILRFVRQVNVFVSAVDRNMHNYFPDYCSEDELDQVTSHCAGKVPSVRLLEHSDFRPLQSEMARSSKEFKRQSHFLVVMLTAMQKHGASPHVNEIVTQLNYNYFYHQQEHRSRTQPHVQQPRPVKVVKKVNQVQAPPLNRSGSLRPPPGPKTFSRTRSVQLS</sequence>
<feature type="compositionally biased region" description="Acidic residues" evidence="1">
    <location>
        <begin position="297"/>
        <end position="306"/>
    </location>
</feature>
<protein>
    <recommendedName>
        <fullName evidence="2">Gamma tubulin complex component C-terminal domain-containing protein</fullName>
    </recommendedName>
</protein>
<accession>A0A8J5J6B8</accession>
<comment type="caution">
    <text evidence="3">The sequence shown here is derived from an EMBL/GenBank/DDBJ whole genome shotgun (WGS) entry which is preliminary data.</text>
</comment>
<feature type="domain" description="Gamma tubulin complex component C-terminal" evidence="2">
    <location>
        <begin position="497"/>
        <end position="638"/>
    </location>
</feature>
<evidence type="ECO:0000313" key="3">
    <source>
        <dbReference type="EMBL" id="KAG6976050.1"/>
    </source>
</evidence>
<reference evidence="3" key="1">
    <citation type="submission" date="2021-01" db="EMBL/GenBank/DDBJ databases">
        <title>Phytophthora aleatoria, a newly-described species from Pinus radiata is distinct from Phytophthora cactorum isolates based on comparative genomics.</title>
        <authorList>
            <person name="Mcdougal R."/>
            <person name="Panda P."/>
            <person name="Williams N."/>
            <person name="Studholme D.J."/>
        </authorList>
    </citation>
    <scope>NUCLEOTIDE SEQUENCE</scope>
    <source>
        <strain evidence="3">NZFS 4037</strain>
    </source>
</reference>
<feature type="compositionally biased region" description="Polar residues" evidence="1">
    <location>
        <begin position="686"/>
        <end position="695"/>
    </location>
</feature>
<dbReference type="Proteomes" id="UP000709295">
    <property type="component" value="Unassembled WGS sequence"/>
</dbReference>
<name>A0A8J5J6B8_9STRA</name>
<dbReference type="Pfam" id="PF04130">
    <property type="entry name" value="GCP_C_terminal"/>
    <property type="match status" value="1"/>
</dbReference>
<feature type="region of interest" description="Disordered" evidence="1">
    <location>
        <begin position="297"/>
        <end position="321"/>
    </location>
</feature>
<dbReference type="GO" id="GO:0043015">
    <property type="term" value="F:gamma-tubulin binding"/>
    <property type="evidence" value="ECO:0007669"/>
    <property type="project" value="InterPro"/>
</dbReference>
<evidence type="ECO:0000313" key="4">
    <source>
        <dbReference type="Proteomes" id="UP000709295"/>
    </source>
</evidence>
<dbReference type="EMBL" id="JAENGY010000042">
    <property type="protein sequence ID" value="KAG6976050.1"/>
    <property type="molecule type" value="Genomic_DNA"/>
</dbReference>
<keyword evidence="4" id="KW-1185">Reference proteome</keyword>
<feature type="region of interest" description="Disordered" evidence="1">
    <location>
        <begin position="663"/>
        <end position="695"/>
    </location>
</feature>